<feature type="transmembrane region" description="Helical" evidence="1">
    <location>
        <begin position="156"/>
        <end position="177"/>
    </location>
</feature>
<dbReference type="AlphaFoldDB" id="A0A814V159"/>
<dbReference type="InterPro" id="IPR025424">
    <property type="entry name" value="YrhK_domain"/>
</dbReference>
<dbReference type="Proteomes" id="UP000663860">
    <property type="component" value="Unassembled WGS sequence"/>
</dbReference>
<feature type="transmembrane region" description="Helical" evidence="1">
    <location>
        <begin position="44"/>
        <end position="67"/>
    </location>
</feature>
<dbReference type="Pfam" id="PF14145">
    <property type="entry name" value="YrhK"/>
    <property type="match status" value="1"/>
</dbReference>
<dbReference type="Proteomes" id="UP000663868">
    <property type="component" value="Unassembled WGS sequence"/>
</dbReference>
<gene>
    <name evidence="3" type="ORF">IZO911_LOCUS27517</name>
    <name evidence="4" type="ORF">KXQ929_LOCUS16093</name>
</gene>
<protein>
    <recommendedName>
        <fullName evidence="2">YrhK domain-containing protein</fullName>
    </recommendedName>
</protein>
<name>A0A814V159_9BILA</name>
<comment type="caution">
    <text evidence="3">The sequence shown here is derived from an EMBL/GenBank/DDBJ whole genome shotgun (WGS) entry which is preliminary data.</text>
</comment>
<sequence>MHININWKLHTNILLNIVGSILFIIGSIFFHPHFSVTNSLYETGVLTFVFGSVLFYFSSLQQLFMCFQNLEPSKAGVINDSKPLDLDLAISFCRHTLGCCSGILFIVGSAAFYPTYGHCGILVGNWLFRCGATLSVLSYVWFLIREQMKSSKYSLVKLVMFVALLGSIGFLIGGAFFLAGPDYASHGSFAWVAGSIAFLLSSVMLYKL</sequence>
<dbReference type="EMBL" id="CAJOBB010000959">
    <property type="protein sequence ID" value="CAF3784402.1"/>
    <property type="molecule type" value="Genomic_DNA"/>
</dbReference>
<keyword evidence="1" id="KW-0812">Transmembrane</keyword>
<evidence type="ECO:0000313" key="4">
    <source>
        <dbReference type="EMBL" id="CAF3784402.1"/>
    </source>
</evidence>
<keyword evidence="1" id="KW-0472">Membrane</keyword>
<feature type="transmembrane region" description="Helical" evidence="1">
    <location>
        <begin position="189"/>
        <end position="206"/>
    </location>
</feature>
<proteinExistence type="predicted"/>
<evidence type="ECO:0000259" key="2">
    <source>
        <dbReference type="Pfam" id="PF14145"/>
    </source>
</evidence>
<organism evidence="3 5">
    <name type="scientific">Adineta steineri</name>
    <dbReference type="NCBI Taxonomy" id="433720"/>
    <lineage>
        <taxon>Eukaryota</taxon>
        <taxon>Metazoa</taxon>
        <taxon>Spiralia</taxon>
        <taxon>Gnathifera</taxon>
        <taxon>Rotifera</taxon>
        <taxon>Eurotatoria</taxon>
        <taxon>Bdelloidea</taxon>
        <taxon>Adinetida</taxon>
        <taxon>Adinetidae</taxon>
        <taxon>Adineta</taxon>
    </lineage>
</organism>
<feature type="transmembrane region" description="Helical" evidence="1">
    <location>
        <begin position="12"/>
        <end position="32"/>
    </location>
</feature>
<evidence type="ECO:0000256" key="1">
    <source>
        <dbReference type="SAM" id="Phobius"/>
    </source>
</evidence>
<feature type="domain" description="YrhK" evidence="2">
    <location>
        <begin position="12"/>
        <end position="64"/>
    </location>
</feature>
<feature type="transmembrane region" description="Helical" evidence="1">
    <location>
        <begin position="88"/>
        <end position="114"/>
    </location>
</feature>
<evidence type="ECO:0000313" key="3">
    <source>
        <dbReference type="EMBL" id="CAF1181929.1"/>
    </source>
</evidence>
<keyword evidence="1" id="KW-1133">Transmembrane helix</keyword>
<accession>A0A814V159</accession>
<feature type="transmembrane region" description="Helical" evidence="1">
    <location>
        <begin position="126"/>
        <end position="144"/>
    </location>
</feature>
<reference evidence="3" key="1">
    <citation type="submission" date="2021-02" db="EMBL/GenBank/DDBJ databases">
        <authorList>
            <person name="Nowell W R."/>
        </authorList>
    </citation>
    <scope>NUCLEOTIDE SEQUENCE</scope>
</reference>
<dbReference type="EMBL" id="CAJNOE010000375">
    <property type="protein sequence ID" value="CAF1181929.1"/>
    <property type="molecule type" value="Genomic_DNA"/>
</dbReference>
<evidence type="ECO:0000313" key="5">
    <source>
        <dbReference type="Proteomes" id="UP000663860"/>
    </source>
</evidence>